<reference evidence="1 2" key="1">
    <citation type="journal article" date="2012" name="ISME J.">
        <title>Nitrification expanded: discovery, physiology and genomics of a nitrite-oxidizing bacterium from the phylum Chloroflexi.</title>
        <authorList>
            <person name="Sorokin D.Y."/>
            <person name="Lucker S."/>
            <person name="Vejmelkova D."/>
            <person name="Kostrikina N.A."/>
            <person name="Kleerebezem R."/>
            <person name="Rijpstra W.I."/>
            <person name="Damste J.S."/>
            <person name="Le Paslier D."/>
            <person name="Muyzer G."/>
            <person name="Wagner M."/>
            <person name="van Loosdrecht M.C."/>
            <person name="Daims H."/>
        </authorList>
    </citation>
    <scope>NUCLEOTIDE SEQUENCE [LARGE SCALE GENOMIC DNA]</scope>
    <source>
        <strain evidence="2">none</strain>
    </source>
</reference>
<dbReference type="Pfam" id="PF04402">
    <property type="entry name" value="SIMPL"/>
    <property type="match status" value="1"/>
</dbReference>
<dbReference type="EMBL" id="CAGS01000442">
    <property type="protein sequence ID" value="CCF85430.1"/>
    <property type="molecule type" value="Genomic_DNA"/>
</dbReference>
<protein>
    <recommendedName>
        <fullName evidence="3">26 kDa periplasmic immunogenic protein</fullName>
    </recommendedName>
</protein>
<dbReference type="PANTHER" id="PTHR34387">
    <property type="entry name" value="SLR1258 PROTEIN"/>
    <property type="match status" value="1"/>
</dbReference>
<accession>I4EL68</accession>
<dbReference type="InterPro" id="IPR052022">
    <property type="entry name" value="26kDa_periplasmic_antigen"/>
</dbReference>
<dbReference type="Gene3D" id="3.30.70.2970">
    <property type="entry name" value="Protein of unknown function (DUF541), domain 2"/>
    <property type="match status" value="1"/>
</dbReference>
<dbReference type="InterPro" id="IPR007497">
    <property type="entry name" value="SIMPL/DUF541"/>
</dbReference>
<dbReference type="PANTHER" id="PTHR34387:SF1">
    <property type="entry name" value="PERIPLASMIC IMMUNOGENIC PROTEIN"/>
    <property type="match status" value="1"/>
</dbReference>
<dbReference type="GO" id="GO:0006974">
    <property type="term" value="P:DNA damage response"/>
    <property type="evidence" value="ECO:0007669"/>
    <property type="project" value="TreeGrafter"/>
</dbReference>
<evidence type="ECO:0008006" key="3">
    <source>
        <dbReference type="Google" id="ProtNLM"/>
    </source>
</evidence>
<evidence type="ECO:0000313" key="1">
    <source>
        <dbReference type="EMBL" id="CCF85430.1"/>
    </source>
</evidence>
<dbReference type="Gene3D" id="3.30.110.170">
    <property type="entry name" value="Protein of unknown function (DUF541), domain 1"/>
    <property type="match status" value="1"/>
</dbReference>
<dbReference type="RefSeq" id="WP_008480325.1">
    <property type="nucleotide sequence ID" value="NZ_CAGS01000442.1"/>
</dbReference>
<sequence>MEPSTTTAITNQRTITVSGLGRNAVTPDVAQVMLGVQSENRDLTTAQQEANQTMHAIIGTLREQGVPEERIKTINYTVSIQRDHTKPDAPITDFQVAHVLQIKIKPIVDLGAILNAAVARGANVIHGAQFMVENPEAALRQAREQAMQEVRAKAEQLATLAGVSLGPPLTILESLNQPFPIHVMAPPAVRLAHTPSPAVVPIQPGESELVVNVTVSYAIA</sequence>
<keyword evidence="2" id="KW-1185">Reference proteome</keyword>
<dbReference type="OrthoDB" id="9785192at2"/>
<gene>
    <name evidence="1" type="ORF">NITHO_4970001</name>
</gene>
<proteinExistence type="predicted"/>
<organism evidence="1 2">
    <name type="scientific">Nitrolancea hollandica Lb</name>
    <dbReference type="NCBI Taxonomy" id="1129897"/>
    <lineage>
        <taxon>Bacteria</taxon>
        <taxon>Pseudomonadati</taxon>
        <taxon>Thermomicrobiota</taxon>
        <taxon>Thermomicrobia</taxon>
        <taxon>Sphaerobacterales</taxon>
        <taxon>Sphaerobacterineae</taxon>
        <taxon>Sphaerobacteraceae</taxon>
        <taxon>Nitrolancea</taxon>
    </lineage>
</organism>
<dbReference type="AlphaFoldDB" id="I4EL68"/>
<dbReference type="Proteomes" id="UP000004221">
    <property type="component" value="Unassembled WGS sequence"/>
</dbReference>
<comment type="caution">
    <text evidence="1">The sequence shown here is derived from an EMBL/GenBank/DDBJ whole genome shotgun (WGS) entry which is preliminary data.</text>
</comment>
<name>I4EL68_9BACT</name>
<evidence type="ECO:0000313" key="2">
    <source>
        <dbReference type="Proteomes" id="UP000004221"/>
    </source>
</evidence>